<dbReference type="AlphaFoldDB" id="A0A7W7QDM2"/>
<feature type="domain" description="Lantibiotic dehydratase N-terminal" evidence="1">
    <location>
        <begin position="661"/>
        <end position="735"/>
    </location>
</feature>
<name>A0A7W7QDM2_9PSEU</name>
<dbReference type="InterPro" id="IPR006827">
    <property type="entry name" value="Lant_deHydtase_N"/>
</dbReference>
<sequence length="784" mass="86487">MTSGPQWYFTRRLVFRMAGFPVSWLLRLQSTTATGWVRDLLALEADLLSLRSEYLDWLFEERRATVDALVRNGANRAARQIWRLQPVPPDRLPGTWPERLEPWNVAARKREQLLAAASGGWPAELKRLEAVLQRTVSSPDLQEAVFLNSPDALTGIRRFAGGRKSAPLRRLAVRYLQRFCVKVETGGFYGPINHGQFAPGSPDPVTLAARGDGRAGQRRTLLSYWTAQQIASAWARDERLTGLLRLYRAARRDAGSGPAPDGALLALATGEHTLESVAAQLGMPLDTLHAVVLDAQSRGWLRTGIRVPATAGDPLAALRGLVADSALAVRAGLLDRLSEVERLLSDFAQADLPGRERLLAEGTEIIAALTGEQPTRGAGSFYADRFWYTDEAIGNLGHMTFGQPVAERLARALAPALDILASSAVAEREAQHEVVRRLRARAGGVLGAEQLADMPEPEWTDGPGAWAGVRLTGASRLELTLDDVRDLGLIRDDLDQWPLFCAPDVMLVARDRAQLRGADWQVVLSEAHHICPPTQLPFVTFDPEPARVRAEVGAAVRTLAGAARPLLQGIDRQNKVRDYTPAGHSVLWLNWQATEPRADSVRIGDCRVGVGSDGRPALHDGDGAQLALFPEYEDAYPDMRMLRAVALPGMDKRPIRLSTMTPRITIGGLVHQRQRWDLTAGDLPRWGVPAGSFGEYLAAWRWKTEWKMPDQVFVRLPGEEKPMFLDFRSPLSVDTFLRAAAGCDRLSLDEMLPGFDDLWLEIAGERYCCELRLTAFRDSGGCPR</sequence>
<protein>
    <recommendedName>
        <fullName evidence="1">Lantibiotic dehydratase N-terminal domain-containing protein</fullName>
    </recommendedName>
</protein>
<comment type="caution">
    <text evidence="2">The sequence shown here is derived from an EMBL/GenBank/DDBJ whole genome shotgun (WGS) entry which is preliminary data.</text>
</comment>
<keyword evidence="3" id="KW-1185">Reference proteome</keyword>
<proteinExistence type="predicted"/>
<evidence type="ECO:0000259" key="1">
    <source>
        <dbReference type="Pfam" id="PF04738"/>
    </source>
</evidence>
<dbReference type="Proteomes" id="UP000520767">
    <property type="component" value="Unassembled WGS sequence"/>
</dbReference>
<dbReference type="Pfam" id="PF04738">
    <property type="entry name" value="Lant_dehydr_N"/>
    <property type="match status" value="1"/>
</dbReference>
<evidence type="ECO:0000313" key="3">
    <source>
        <dbReference type="Proteomes" id="UP000520767"/>
    </source>
</evidence>
<dbReference type="EMBL" id="JACHJQ010000010">
    <property type="protein sequence ID" value="MBB4911583.1"/>
    <property type="molecule type" value="Genomic_DNA"/>
</dbReference>
<accession>A0A7W7QDM2</accession>
<reference evidence="2 3" key="1">
    <citation type="submission" date="2020-08" db="EMBL/GenBank/DDBJ databases">
        <title>Genomic Encyclopedia of Type Strains, Phase III (KMG-III): the genomes of soil and plant-associated and newly described type strains.</title>
        <authorList>
            <person name="Whitman W."/>
        </authorList>
    </citation>
    <scope>NUCLEOTIDE SEQUENCE [LARGE SCALE GENOMIC DNA]</scope>
    <source>
        <strain evidence="2 3">CECT 8960</strain>
    </source>
</reference>
<evidence type="ECO:0000313" key="2">
    <source>
        <dbReference type="EMBL" id="MBB4911583.1"/>
    </source>
</evidence>
<organism evidence="2 3">
    <name type="scientific">Actinophytocola algeriensis</name>
    <dbReference type="NCBI Taxonomy" id="1768010"/>
    <lineage>
        <taxon>Bacteria</taxon>
        <taxon>Bacillati</taxon>
        <taxon>Actinomycetota</taxon>
        <taxon>Actinomycetes</taxon>
        <taxon>Pseudonocardiales</taxon>
        <taxon>Pseudonocardiaceae</taxon>
    </lineage>
</organism>
<gene>
    <name evidence="2" type="ORF">FHR82_007853</name>
</gene>
<dbReference type="RefSeq" id="WP_184815596.1">
    <property type="nucleotide sequence ID" value="NZ_JACHJQ010000010.1"/>
</dbReference>